<evidence type="ECO:0000256" key="4">
    <source>
        <dbReference type="ARBA" id="ARBA00022475"/>
    </source>
</evidence>
<dbReference type="Gene3D" id="1.10.3720.10">
    <property type="entry name" value="MetI-like"/>
    <property type="match status" value="1"/>
</dbReference>
<dbReference type="GO" id="GO:0022857">
    <property type="term" value="F:transmembrane transporter activity"/>
    <property type="evidence" value="ECO:0007669"/>
    <property type="project" value="InterPro"/>
</dbReference>
<sequence>MELINTFFNWDILVRSFPILLRGLGNTVLLGCASIFFGCIVGQLVCLARLYGPRPLKMVAVFYVDVFRALPILVVLILIYYALPFVGIRLSSFASATIALSMVLAAFTAEVCRAGIENIPRGQFEAAAALGLPFWLALRKVVLPQALRVVVPPLTSNCVSVYKDTALASVVAMPDLLKQATDAQALMANPTPLIGAAIIYLAFLWPLVRLVSYLEARSKRAYGRS</sequence>
<dbReference type="RefSeq" id="WP_106723556.1">
    <property type="nucleotide sequence ID" value="NZ_PXYL01000003.1"/>
</dbReference>
<gene>
    <name evidence="11" type="ORF">C7I85_08775</name>
</gene>
<feature type="transmembrane region" description="Helical" evidence="9">
    <location>
        <begin position="28"/>
        <end position="48"/>
    </location>
</feature>
<dbReference type="PANTHER" id="PTHR30614:SF0">
    <property type="entry name" value="L-CYSTINE TRANSPORT SYSTEM PERMEASE PROTEIN TCYL"/>
    <property type="match status" value="1"/>
</dbReference>
<keyword evidence="12" id="KW-1185">Reference proteome</keyword>
<dbReference type="EMBL" id="PXYL01000003">
    <property type="protein sequence ID" value="PSJ62372.1"/>
    <property type="molecule type" value="Genomic_DNA"/>
</dbReference>
<evidence type="ECO:0000256" key="5">
    <source>
        <dbReference type="ARBA" id="ARBA00022692"/>
    </source>
</evidence>
<evidence type="ECO:0000256" key="6">
    <source>
        <dbReference type="ARBA" id="ARBA00022970"/>
    </source>
</evidence>
<dbReference type="InterPro" id="IPR043429">
    <property type="entry name" value="ArtM/GltK/GlnP/TcyL/YhdX-like"/>
</dbReference>
<dbReference type="Pfam" id="PF00528">
    <property type="entry name" value="BPD_transp_1"/>
    <property type="match status" value="1"/>
</dbReference>
<proteinExistence type="inferred from homology"/>
<dbReference type="GO" id="GO:0006865">
    <property type="term" value="P:amino acid transport"/>
    <property type="evidence" value="ECO:0007669"/>
    <property type="project" value="UniProtKB-KW"/>
</dbReference>
<dbReference type="SUPFAM" id="SSF161098">
    <property type="entry name" value="MetI-like"/>
    <property type="match status" value="1"/>
</dbReference>
<evidence type="ECO:0000256" key="2">
    <source>
        <dbReference type="ARBA" id="ARBA00010072"/>
    </source>
</evidence>
<accession>A0A2P7SIP4</accession>
<dbReference type="OrthoDB" id="9809799at2"/>
<evidence type="ECO:0000256" key="3">
    <source>
        <dbReference type="ARBA" id="ARBA00022448"/>
    </source>
</evidence>
<dbReference type="Proteomes" id="UP000240653">
    <property type="component" value="Unassembled WGS sequence"/>
</dbReference>
<evidence type="ECO:0000256" key="9">
    <source>
        <dbReference type="RuleBase" id="RU363032"/>
    </source>
</evidence>
<dbReference type="PANTHER" id="PTHR30614">
    <property type="entry name" value="MEMBRANE COMPONENT OF AMINO ACID ABC TRANSPORTER"/>
    <property type="match status" value="1"/>
</dbReference>
<keyword evidence="3 9" id="KW-0813">Transport</keyword>
<evidence type="ECO:0000313" key="11">
    <source>
        <dbReference type="EMBL" id="PSJ62372.1"/>
    </source>
</evidence>
<dbReference type="CDD" id="cd06261">
    <property type="entry name" value="TM_PBP2"/>
    <property type="match status" value="1"/>
</dbReference>
<protein>
    <submittedName>
        <fullName evidence="11">Amino acid ABC transporter permease</fullName>
    </submittedName>
</protein>
<reference evidence="11 12" key="1">
    <citation type="submission" date="2018-03" db="EMBL/GenBank/DDBJ databases">
        <title>The draft genome of Mesorhizobium soli JCM 19897.</title>
        <authorList>
            <person name="Li L."/>
            <person name="Liu L."/>
            <person name="Liang L."/>
            <person name="Wang T."/>
            <person name="Zhang X."/>
        </authorList>
    </citation>
    <scope>NUCLEOTIDE SEQUENCE [LARGE SCALE GENOMIC DNA]</scope>
    <source>
        <strain evidence="11 12">JCM 19897</strain>
    </source>
</reference>
<evidence type="ECO:0000259" key="10">
    <source>
        <dbReference type="PROSITE" id="PS50928"/>
    </source>
</evidence>
<keyword evidence="6" id="KW-0029">Amino-acid transport</keyword>
<dbReference type="InterPro" id="IPR000515">
    <property type="entry name" value="MetI-like"/>
</dbReference>
<name>A0A2P7SIP4_9HYPH</name>
<keyword evidence="7 9" id="KW-1133">Transmembrane helix</keyword>
<dbReference type="InterPro" id="IPR035906">
    <property type="entry name" value="MetI-like_sf"/>
</dbReference>
<evidence type="ECO:0000256" key="7">
    <source>
        <dbReference type="ARBA" id="ARBA00022989"/>
    </source>
</evidence>
<feature type="domain" description="ABC transmembrane type-1" evidence="10">
    <location>
        <begin position="24"/>
        <end position="212"/>
    </location>
</feature>
<feature type="transmembrane region" description="Helical" evidence="9">
    <location>
        <begin position="60"/>
        <end position="81"/>
    </location>
</feature>
<organism evidence="11 12">
    <name type="scientific">Pseudaminobacter soli</name>
    <name type="common">ex Li et al. 2025</name>
    <dbReference type="NCBI Taxonomy" id="1295366"/>
    <lineage>
        <taxon>Bacteria</taxon>
        <taxon>Pseudomonadati</taxon>
        <taxon>Pseudomonadota</taxon>
        <taxon>Alphaproteobacteria</taxon>
        <taxon>Hyphomicrobiales</taxon>
        <taxon>Phyllobacteriaceae</taxon>
        <taxon>Pseudaminobacter</taxon>
    </lineage>
</organism>
<dbReference type="NCBIfam" id="TIGR01726">
    <property type="entry name" value="HEQRo_perm_3TM"/>
    <property type="match status" value="1"/>
</dbReference>
<dbReference type="GO" id="GO:0043190">
    <property type="term" value="C:ATP-binding cassette (ABC) transporter complex"/>
    <property type="evidence" value="ECO:0007669"/>
    <property type="project" value="InterPro"/>
</dbReference>
<dbReference type="AlphaFoldDB" id="A0A2P7SIP4"/>
<feature type="transmembrane region" description="Helical" evidence="9">
    <location>
        <begin position="193"/>
        <end position="214"/>
    </location>
</feature>
<comment type="caution">
    <text evidence="11">The sequence shown here is derived from an EMBL/GenBank/DDBJ whole genome shotgun (WGS) entry which is preliminary data.</text>
</comment>
<dbReference type="InterPro" id="IPR010065">
    <property type="entry name" value="AA_ABC_transptr_permease_3TM"/>
</dbReference>
<dbReference type="PROSITE" id="PS50928">
    <property type="entry name" value="ABC_TM1"/>
    <property type="match status" value="1"/>
</dbReference>
<evidence type="ECO:0000256" key="1">
    <source>
        <dbReference type="ARBA" id="ARBA00004429"/>
    </source>
</evidence>
<comment type="subcellular location">
    <subcellularLocation>
        <location evidence="1">Cell inner membrane</location>
        <topology evidence="1">Multi-pass membrane protein</topology>
    </subcellularLocation>
    <subcellularLocation>
        <location evidence="9">Cell membrane</location>
        <topology evidence="9">Multi-pass membrane protein</topology>
    </subcellularLocation>
</comment>
<evidence type="ECO:0000256" key="8">
    <source>
        <dbReference type="ARBA" id="ARBA00023136"/>
    </source>
</evidence>
<keyword evidence="4" id="KW-1003">Cell membrane</keyword>
<comment type="similarity">
    <text evidence="2">Belongs to the binding-protein-dependent transport system permease family. HisMQ subfamily.</text>
</comment>
<keyword evidence="5 9" id="KW-0812">Transmembrane</keyword>
<keyword evidence="8 9" id="KW-0472">Membrane</keyword>
<evidence type="ECO:0000313" key="12">
    <source>
        <dbReference type="Proteomes" id="UP000240653"/>
    </source>
</evidence>